<name>A0A9P5VI71_9FUNG</name>
<gene>
    <name evidence="2" type="ORF">BG006_011011</name>
</gene>
<reference evidence="2" key="1">
    <citation type="journal article" date="2020" name="Fungal Divers.">
        <title>Resolving the Mortierellaceae phylogeny through synthesis of multi-gene phylogenetics and phylogenomics.</title>
        <authorList>
            <person name="Vandepol N."/>
            <person name="Liber J."/>
            <person name="Desiro A."/>
            <person name="Na H."/>
            <person name="Kennedy M."/>
            <person name="Barry K."/>
            <person name="Grigoriev I.V."/>
            <person name="Miller A.N."/>
            <person name="O'Donnell K."/>
            <person name="Stajich J.E."/>
            <person name="Bonito G."/>
        </authorList>
    </citation>
    <scope>NUCLEOTIDE SEQUENCE</scope>
    <source>
        <strain evidence="2">NVP1</strain>
    </source>
</reference>
<evidence type="ECO:0000313" key="2">
    <source>
        <dbReference type="EMBL" id="KAF9325530.1"/>
    </source>
</evidence>
<sequence length="423" mass="47041">MAPTERVVVLCDGTWAGSETKTETNIFLLAEMMGLDKQLYLTSTSGQNIPHKDTARGIKACYFPGAGLGGTFLEYLFNGATGHDIDDNCLEVYEYIVQHYTPQNQQSPQPEVWMFGFSRGAYTVRCVAGMIYNCGILKRRKNGHTVSANDNAALTDEEKALCRQVYWIYRSNDPADHPESPRSTTFRARASHNVGTPIKFMGLLDTVGALGIPYLNPGVGLTFNEFRDTKISTVVEKVYHAVCIHERMWSFEPCHVLPAKNRIGPQFEIHERWFPGCHYDVGRHLFQFFPSGGPGATIGSVINGLSQPVKPNLVFADLALKWMLESIKEHSRDELISNVDAKIKELVTNMESADDKYTGNGDIYSNLLQYGPLGSVWGTLVDTLKQFEGSTSNVGSDVIVAVSALQPIAEPLWKFARFNFHLA</sequence>
<comment type="caution">
    <text evidence="2">The sequence shown here is derived from an EMBL/GenBank/DDBJ whole genome shotgun (WGS) entry which is preliminary data.</text>
</comment>
<dbReference type="PANTHER" id="PTHR33840">
    <property type="match status" value="1"/>
</dbReference>
<protein>
    <recommendedName>
        <fullName evidence="1">T6SS Phospholipase effector Tle1-like catalytic domain-containing protein</fullName>
    </recommendedName>
</protein>
<dbReference type="EMBL" id="JAAAUY010000910">
    <property type="protein sequence ID" value="KAF9325530.1"/>
    <property type="molecule type" value="Genomic_DNA"/>
</dbReference>
<dbReference type="InterPro" id="IPR018712">
    <property type="entry name" value="Tle1-like_cat"/>
</dbReference>
<organism evidence="2 3">
    <name type="scientific">Podila minutissima</name>
    <dbReference type="NCBI Taxonomy" id="64525"/>
    <lineage>
        <taxon>Eukaryota</taxon>
        <taxon>Fungi</taxon>
        <taxon>Fungi incertae sedis</taxon>
        <taxon>Mucoromycota</taxon>
        <taxon>Mortierellomycotina</taxon>
        <taxon>Mortierellomycetes</taxon>
        <taxon>Mortierellales</taxon>
        <taxon>Mortierellaceae</taxon>
        <taxon>Podila</taxon>
    </lineage>
</organism>
<accession>A0A9P5VI71</accession>
<keyword evidence="3" id="KW-1185">Reference proteome</keyword>
<evidence type="ECO:0000313" key="3">
    <source>
        <dbReference type="Proteomes" id="UP000696485"/>
    </source>
</evidence>
<evidence type="ECO:0000259" key="1">
    <source>
        <dbReference type="Pfam" id="PF09994"/>
    </source>
</evidence>
<proteinExistence type="predicted"/>
<dbReference type="Pfam" id="PF09994">
    <property type="entry name" value="T6SS_Tle1-like_cat"/>
    <property type="match status" value="1"/>
</dbReference>
<dbReference type="AlphaFoldDB" id="A0A9P5VI71"/>
<dbReference type="PANTHER" id="PTHR33840:SF1">
    <property type="entry name" value="TLE1 PHOSPHOLIPASE DOMAIN-CONTAINING PROTEIN"/>
    <property type="match status" value="1"/>
</dbReference>
<dbReference type="Proteomes" id="UP000696485">
    <property type="component" value="Unassembled WGS sequence"/>
</dbReference>
<feature type="domain" description="T6SS Phospholipase effector Tle1-like catalytic" evidence="1">
    <location>
        <begin position="6"/>
        <end position="325"/>
    </location>
</feature>